<accession>A0A833RI75</accession>
<name>A0A833RI75_9POAL</name>
<sequence length="66" mass="7864">MWINDIKCGLGKPMENYFSVRHRRCIERLYGDHGIEMLEILPKKPEKALPIILARLMQKLEEVDRQ</sequence>
<dbReference type="Proteomes" id="UP000623129">
    <property type="component" value="Unassembled WGS sequence"/>
</dbReference>
<evidence type="ECO:0000313" key="2">
    <source>
        <dbReference type="Proteomes" id="UP000623129"/>
    </source>
</evidence>
<dbReference type="GO" id="GO:0003714">
    <property type="term" value="F:transcription corepressor activity"/>
    <property type="evidence" value="ECO:0007669"/>
    <property type="project" value="InterPro"/>
</dbReference>
<organism evidence="1 2">
    <name type="scientific">Carex littledalei</name>
    <dbReference type="NCBI Taxonomy" id="544730"/>
    <lineage>
        <taxon>Eukaryota</taxon>
        <taxon>Viridiplantae</taxon>
        <taxon>Streptophyta</taxon>
        <taxon>Embryophyta</taxon>
        <taxon>Tracheophyta</taxon>
        <taxon>Spermatophyta</taxon>
        <taxon>Magnoliopsida</taxon>
        <taxon>Liliopsida</taxon>
        <taxon>Poales</taxon>
        <taxon>Cyperaceae</taxon>
        <taxon>Cyperoideae</taxon>
        <taxon>Cariceae</taxon>
        <taxon>Carex</taxon>
        <taxon>Carex subgen. Euthyceras</taxon>
    </lineage>
</organism>
<reference evidence="1" key="1">
    <citation type="submission" date="2020-01" db="EMBL/GenBank/DDBJ databases">
        <title>Genome sequence of Kobresia littledalei, the first chromosome-level genome in the family Cyperaceae.</title>
        <authorList>
            <person name="Qu G."/>
        </authorList>
    </citation>
    <scope>NUCLEOTIDE SEQUENCE</scope>
    <source>
        <strain evidence="1">C.B.Clarke</strain>
        <tissue evidence="1">Leaf</tissue>
    </source>
</reference>
<dbReference type="GO" id="GO:0000122">
    <property type="term" value="P:negative regulation of transcription by RNA polymerase II"/>
    <property type="evidence" value="ECO:0007669"/>
    <property type="project" value="TreeGrafter"/>
</dbReference>
<protein>
    <submittedName>
        <fullName evidence="1">Paired amphipathic helix protein Sin3-like 2</fullName>
    </submittedName>
</protein>
<dbReference type="GO" id="GO:0000785">
    <property type="term" value="C:chromatin"/>
    <property type="evidence" value="ECO:0007669"/>
    <property type="project" value="TreeGrafter"/>
</dbReference>
<dbReference type="InterPro" id="IPR039774">
    <property type="entry name" value="Sin3-like"/>
</dbReference>
<dbReference type="PANTHER" id="PTHR12346">
    <property type="entry name" value="SIN3B-RELATED"/>
    <property type="match status" value="1"/>
</dbReference>
<dbReference type="PANTHER" id="PTHR12346:SF8">
    <property type="entry name" value="PAIRED AMPHIPATHIC HELIX PROTEIN SIN3-LIKE 2"/>
    <property type="match status" value="1"/>
</dbReference>
<comment type="caution">
    <text evidence="1">The sequence shown here is derived from an EMBL/GenBank/DDBJ whole genome shotgun (WGS) entry which is preliminary data.</text>
</comment>
<proteinExistence type="predicted"/>
<evidence type="ECO:0000313" key="1">
    <source>
        <dbReference type="EMBL" id="KAF3335498.1"/>
    </source>
</evidence>
<gene>
    <name evidence="1" type="ORF">FCM35_KLT20005</name>
</gene>
<dbReference type="EMBL" id="SWLB01000008">
    <property type="protein sequence ID" value="KAF3335498.1"/>
    <property type="molecule type" value="Genomic_DNA"/>
</dbReference>
<keyword evidence="2" id="KW-1185">Reference proteome</keyword>
<dbReference type="AlphaFoldDB" id="A0A833RI75"/>
<dbReference type="OrthoDB" id="10265969at2759"/>
<dbReference type="GO" id="GO:0000118">
    <property type="term" value="C:histone deacetylase complex"/>
    <property type="evidence" value="ECO:0007669"/>
    <property type="project" value="TreeGrafter"/>
</dbReference>